<dbReference type="Proteomes" id="UP001164746">
    <property type="component" value="Chromosome 6"/>
</dbReference>
<accession>A0ABY7EHU1</accession>
<proteinExistence type="predicted"/>
<gene>
    <name evidence="1" type="ORF">MAR_018329</name>
</gene>
<keyword evidence="2" id="KW-1185">Reference proteome</keyword>
<dbReference type="EMBL" id="CP111017">
    <property type="protein sequence ID" value="WAR08371.1"/>
    <property type="molecule type" value="Genomic_DNA"/>
</dbReference>
<organism evidence="1 2">
    <name type="scientific">Mya arenaria</name>
    <name type="common">Soft-shell clam</name>
    <dbReference type="NCBI Taxonomy" id="6604"/>
    <lineage>
        <taxon>Eukaryota</taxon>
        <taxon>Metazoa</taxon>
        <taxon>Spiralia</taxon>
        <taxon>Lophotrochozoa</taxon>
        <taxon>Mollusca</taxon>
        <taxon>Bivalvia</taxon>
        <taxon>Autobranchia</taxon>
        <taxon>Heteroconchia</taxon>
        <taxon>Euheterodonta</taxon>
        <taxon>Imparidentia</taxon>
        <taxon>Neoheterodontei</taxon>
        <taxon>Myida</taxon>
        <taxon>Myoidea</taxon>
        <taxon>Myidae</taxon>
        <taxon>Mya</taxon>
    </lineage>
</organism>
<reference evidence="1" key="1">
    <citation type="submission" date="2022-11" db="EMBL/GenBank/DDBJ databases">
        <title>Centuries of genome instability and evolution in soft-shell clam transmissible cancer (bioRxiv).</title>
        <authorList>
            <person name="Hart S.F.M."/>
            <person name="Yonemitsu M.A."/>
            <person name="Giersch R.M."/>
            <person name="Beal B.F."/>
            <person name="Arriagada G."/>
            <person name="Davis B.W."/>
            <person name="Ostrander E.A."/>
            <person name="Goff S.P."/>
            <person name="Metzger M.J."/>
        </authorList>
    </citation>
    <scope>NUCLEOTIDE SEQUENCE</scope>
    <source>
        <strain evidence="1">MELC-2E11</strain>
        <tissue evidence="1">Siphon/mantle</tissue>
    </source>
</reference>
<protein>
    <submittedName>
        <fullName evidence="1">NSY1-like protein</fullName>
    </submittedName>
</protein>
<evidence type="ECO:0000313" key="1">
    <source>
        <dbReference type="EMBL" id="WAR08371.1"/>
    </source>
</evidence>
<name>A0ABY7EHU1_MYAAR</name>
<evidence type="ECO:0000313" key="2">
    <source>
        <dbReference type="Proteomes" id="UP001164746"/>
    </source>
</evidence>
<sequence>MDAGTSGVPSTNSGKSASGVLLKQLLEVQKSYNELLKKTITDKKMQIEIIHELSPSMVPPTSPPFSHMVGAPSVVINEPPDEALINWLRHCRLDPTSIEKIVSEQYTLEDLLDLVTYDQLLATNIKRYGLPVMESHPDPPYTGHEKKEIAVCDSSMPNQGNNFTLNSQNRALLHWLQTATTLSAIMLQTATGLSAILLQSATGLSAIVLQTATDLTDVVLQTASDLSATMLQTATDLTDVVLLTATDLSAVMLQTATDLTDVVLQTASVMSAIMLQTATDLTDVVLQTASELSAIELQTATCPSAKVLQTD</sequence>